<evidence type="ECO:0000313" key="2">
    <source>
        <dbReference type="EMBL" id="RWS05871.1"/>
    </source>
</evidence>
<name>A0A443QS92_9ACAR</name>
<dbReference type="STRING" id="1965070.A0A443QS92"/>
<dbReference type="Proteomes" id="UP000285301">
    <property type="component" value="Unassembled WGS sequence"/>
</dbReference>
<dbReference type="GO" id="GO:0004888">
    <property type="term" value="F:transmembrane signaling receptor activity"/>
    <property type="evidence" value="ECO:0007669"/>
    <property type="project" value="InterPro"/>
</dbReference>
<sequence>DDLGKNITKILDAFFSRGYDKRVRPNYGGPPVQVGISMFIISISTVSEVKMVRIRLRLKDFTSDFYFRQTWIDPRLSFVKLPEISNLFVGAEVAKKIWVPDTFFANEKQAYFHDATTANRFLRISSEGEVFQSI</sequence>
<gene>
    <name evidence="2" type="ORF">B4U79_05147</name>
</gene>
<feature type="domain" description="Neurotransmitter-gated ion-channel ligand-binding" evidence="1">
    <location>
        <begin position="9"/>
        <end position="133"/>
    </location>
</feature>
<protein>
    <submittedName>
        <fullName evidence="2">GABA-gated chloride channel 2 subunit-like protein</fullName>
    </submittedName>
</protein>
<dbReference type="PANTHER" id="PTHR18945">
    <property type="entry name" value="NEUROTRANSMITTER GATED ION CHANNEL"/>
    <property type="match status" value="1"/>
</dbReference>
<dbReference type="InterPro" id="IPR006201">
    <property type="entry name" value="Neur_channel"/>
</dbReference>
<dbReference type="EMBL" id="NCKU01004484">
    <property type="protein sequence ID" value="RWS05871.1"/>
    <property type="molecule type" value="Genomic_DNA"/>
</dbReference>
<dbReference type="InterPro" id="IPR006202">
    <property type="entry name" value="Neur_chan_lig-bd"/>
</dbReference>
<dbReference type="InterPro" id="IPR036734">
    <property type="entry name" value="Neur_chan_lig-bd_sf"/>
</dbReference>
<dbReference type="AlphaFoldDB" id="A0A443QS92"/>
<keyword evidence="3" id="KW-1185">Reference proteome</keyword>
<dbReference type="Pfam" id="PF02931">
    <property type="entry name" value="Neur_chan_LBD"/>
    <property type="match status" value="1"/>
</dbReference>
<dbReference type="GO" id="GO:0005230">
    <property type="term" value="F:extracellular ligand-gated monoatomic ion channel activity"/>
    <property type="evidence" value="ECO:0007669"/>
    <property type="project" value="InterPro"/>
</dbReference>
<proteinExistence type="predicted"/>
<dbReference type="GO" id="GO:0016020">
    <property type="term" value="C:membrane"/>
    <property type="evidence" value="ECO:0007669"/>
    <property type="project" value="InterPro"/>
</dbReference>
<dbReference type="Gene3D" id="2.70.170.10">
    <property type="entry name" value="Neurotransmitter-gated ion-channel ligand-binding domain"/>
    <property type="match status" value="1"/>
</dbReference>
<feature type="non-terminal residue" evidence="2">
    <location>
        <position position="1"/>
    </location>
</feature>
<comment type="caution">
    <text evidence="2">The sequence shown here is derived from an EMBL/GenBank/DDBJ whole genome shotgun (WGS) entry which is preliminary data.</text>
</comment>
<reference evidence="2 3" key="1">
    <citation type="journal article" date="2018" name="Gigascience">
        <title>Genomes of trombidid mites reveal novel predicted allergens and laterally-transferred genes associated with secondary metabolism.</title>
        <authorList>
            <person name="Dong X."/>
            <person name="Chaisiri K."/>
            <person name="Xia D."/>
            <person name="Armstrong S.D."/>
            <person name="Fang Y."/>
            <person name="Donnelly M.J."/>
            <person name="Kadowaki T."/>
            <person name="McGarry J.W."/>
            <person name="Darby A.C."/>
            <person name="Makepeace B.L."/>
        </authorList>
    </citation>
    <scope>NUCLEOTIDE SEQUENCE [LARGE SCALE GENOMIC DNA]</scope>
    <source>
        <strain evidence="2">UoL-WK</strain>
    </source>
</reference>
<accession>A0A443QS92</accession>
<dbReference type="SUPFAM" id="SSF63712">
    <property type="entry name" value="Nicotinic receptor ligand binding domain-like"/>
    <property type="match status" value="1"/>
</dbReference>
<organism evidence="2 3">
    <name type="scientific">Dinothrombium tinctorium</name>
    <dbReference type="NCBI Taxonomy" id="1965070"/>
    <lineage>
        <taxon>Eukaryota</taxon>
        <taxon>Metazoa</taxon>
        <taxon>Ecdysozoa</taxon>
        <taxon>Arthropoda</taxon>
        <taxon>Chelicerata</taxon>
        <taxon>Arachnida</taxon>
        <taxon>Acari</taxon>
        <taxon>Acariformes</taxon>
        <taxon>Trombidiformes</taxon>
        <taxon>Prostigmata</taxon>
        <taxon>Anystina</taxon>
        <taxon>Parasitengona</taxon>
        <taxon>Trombidioidea</taxon>
        <taxon>Trombidiidae</taxon>
        <taxon>Dinothrombium</taxon>
    </lineage>
</organism>
<evidence type="ECO:0000259" key="1">
    <source>
        <dbReference type="Pfam" id="PF02931"/>
    </source>
</evidence>
<feature type="non-terminal residue" evidence="2">
    <location>
        <position position="134"/>
    </location>
</feature>
<evidence type="ECO:0000313" key="3">
    <source>
        <dbReference type="Proteomes" id="UP000285301"/>
    </source>
</evidence>
<dbReference type="OrthoDB" id="8890589at2759"/>